<reference evidence="2 3" key="1">
    <citation type="journal article" date="2022" name="Nat. Microbiol.">
        <title>The microbiome of a bacterivorous marine choanoflagellate contains a resource-demanding obligate bacterial associate.</title>
        <authorList>
            <person name="Needham D.M."/>
            <person name="Poirier C."/>
            <person name="Bachy C."/>
            <person name="George E.E."/>
            <person name="Wilken S."/>
            <person name="Yung C.C.M."/>
            <person name="Limardo A.J."/>
            <person name="Morando M."/>
            <person name="Sudek L."/>
            <person name="Malmstrom R.R."/>
            <person name="Keeling P.J."/>
            <person name="Santoro A.E."/>
            <person name="Worden A.Z."/>
        </authorList>
    </citation>
    <scope>NUCLEOTIDE SEQUENCE [LARGE SCALE GENOMIC DNA]</scope>
    <source>
        <strain evidence="2 3">Comchoano-2</strain>
    </source>
</reference>
<feature type="chain" id="PRO_5046270348" evidence="1">
    <location>
        <begin position="19"/>
        <end position="134"/>
    </location>
</feature>
<dbReference type="Proteomes" id="UP001320768">
    <property type="component" value="Unassembled WGS sequence"/>
</dbReference>
<feature type="signal peptide" evidence="1">
    <location>
        <begin position="1"/>
        <end position="18"/>
    </location>
</feature>
<keyword evidence="3" id="KW-1185">Reference proteome</keyword>
<evidence type="ECO:0000313" key="2">
    <source>
        <dbReference type="EMBL" id="MCP8352354.1"/>
    </source>
</evidence>
<organism evidence="2 3">
    <name type="scientific">Candidatus Synchoanobacter obligatus</name>
    <dbReference type="NCBI Taxonomy" id="2919597"/>
    <lineage>
        <taxon>Bacteria</taxon>
        <taxon>Pseudomonadati</taxon>
        <taxon>Pseudomonadota</taxon>
        <taxon>Gammaproteobacteria</taxon>
        <taxon>Candidatus Comchoanobacterales</taxon>
        <taxon>Candidatus Comchoanobacteraceae</taxon>
        <taxon>Candidatus Synchoanobacter</taxon>
    </lineage>
</organism>
<proteinExistence type="predicted"/>
<dbReference type="RefSeq" id="WP_258569460.1">
    <property type="nucleotide sequence ID" value="NZ_JAKUDN010000002.1"/>
</dbReference>
<keyword evidence="1" id="KW-0732">Signal</keyword>
<protein>
    <submittedName>
        <fullName evidence="2">Uncharacterized protein</fullName>
    </submittedName>
</protein>
<evidence type="ECO:0000313" key="3">
    <source>
        <dbReference type="Proteomes" id="UP001320768"/>
    </source>
</evidence>
<accession>A0ABT1L5I3</accession>
<dbReference type="EMBL" id="JAKUDN010000002">
    <property type="protein sequence ID" value="MCP8352354.1"/>
    <property type="molecule type" value="Genomic_DNA"/>
</dbReference>
<name>A0ABT1L5I3_9GAMM</name>
<comment type="caution">
    <text evidence="2">The sequence shown here is derived from an EMBL/GenBank/DDBJ whole genome shotgun (WGS) entry which is preliminary data.</text>
</comment>
<gene>
    <name evidence="2" type="ORF">MKS91_03505</name>
</gene>
<sequence>MKQIQLLALLAIFAQASSTECTIYTITYFEPTKQNMDVYLDNIDAGIYNQHIGYTANTLFVEQQYQISDNSTSSRHYTIVTDDTPILITEDVKVKNCTIEKISTQCNQEITSSTKISGNESVTIYTINPDSEEQ</sequence>
<evidence type="ECO:0000256" key="1">
    <source>
        <dbReference type="SAM" id="SignalP"/>
    </source>
</evidence>